<proteinExistence type="predicted"/>
<feature type="region of interest" description="Disordered" evidence="1">
    <location>
        <begin position="24"/>
        <end position="51"/>
    </location>
</feature>
<sequence length="51" mass="5712">MHVHMRCSIGNFIKKGNSRFSISIHLNKKGGNSGKKKKDHGQLLTSHVEPQ</sequence>
<name>A0A0A8Z1P3_ARUDO</name>
<accession>A0A0A8Z1P3</accession>
<dbReference type="AlphaFoldDB" id="A0A0A8Z1P3"/>
<reference evidence="2" key="1">
    <citation type="submission" date="2014-09" db="EMBL/GenBank/DDBJ databases">
        <authorList>
            <person name="Magalhaes I.L.F."/>
            <person name="Oliveira U."/>
            <person name="Santos F.R."/>
            <person name="Vidigal T.H.D.A."/>
            <person name="Brescovit A.D."/>
            <person name="Santos A.J."/>
        </authorList>
    </citation>
    <scope>NUCLEOTIDE SEQUENCE</scope>
    <source>
        <tissue evidence="2">Shoot tissue taken approximately 20 cm above the soil surface</tissue>
    </source>
</reference>
<evidence type="ECO:0000313" key="2">
    <source>
        <dbReference type="EMBL" id="JAD33334.1"/>
    </source>
</evidence>
<evidence type="ECO:0000256" key="1">
    <source>
        <dbReference type="SAM" id="MobiDB-lite"/>
    </source>
</evidence>
<dbReference type="EMBL" id="GBRH01264561">
    <property type="protein sequence ID" value="JAD33334.1"/>
    <property type="molecule type" value="Transcribed_RNA"/>
</dbReference>
<reference evidence="2" key="2">
    <citation type="journal article" date="2015" name="Data Brief">
        <title>Shoot transcriptome of the giant reed, Arundo donax.</title>
        <authorList>
            <person name="Barrero R.A."/>
            <person name="Guerrero F.D."/>
            <person name="Moolhuijzen P."/>
            <person name="Goolsby J.A."/>
            <person name="Tidwell J."/>
            <person name="Bellgard S.E."/>
            <person name="Bellgard M.I."/>
        </authorList>
    </citation>
    <scope>NUCLEOTIDE SEQUENCE</scope>
    <source>
        <tissue evidence="2">Shoot tissue taken approximately 20 cm above the soil surface</tissue>
    </source>
</reference>
<protein>
    <submittedName>
        <fullName evidence="2">Uncharacterized protein</fullName>
    </submittedName>
</protein>
<organism evidence="2">
    <name type="scientific">Arundo donax</name>
    <name type="common">Giant reed</name>
    <name type="synonym">Donax arundinaceus</name>
    <dbReference type="NCBI Taxonomy" id="35708"/>
    <lineage>
        <taxon>Eukaryota</taxon>
        <taxon>Viridiplantae</taxon>
        <taxon>Streptophyta</taxon>
        <taxon>Embryophyta</taxon>
        <taxon>Tracheophyta</taxon>
        <taxon>Spermatophyta</taxon>
        <taxon>Magnoliopsida</taxon>
        <taxon>Liliopsida</taxon>
        <taxon>Poales</taxon>
        <taxon>Poaceae</taxon>
        <taxon>PACMAD clade</taxon>
        <taxon>Arundinoideae</taxon>
        <taxon>Arundineae</taxon>
        <taxon>Arundo</taxon>
    </lineage>
</organism>